<dbReference type="EMBL" id="CP121689">
    <property type="protein sequence ID" value="WZL76620.1"/>
    <property type="molecule type" value="Genomic_DNA"/>
</dbReference>
<gene>
    <name evidence="2" type="ORF">QBE54_02485</name>
</gene>
<accession>A0ABZ2YC89</accession>
<dbReference type="Proteomes" id="UP001461341">
    <property type="component" value="Chromosome"/>
</dbReference>
<sequence>MEKRLCFLLVVALLALYALPVRASELSGEAEMFSSYDFSTGDLDYGTRVDLDYTTSLGDSNYFFQAGLLLKYQDENNFRPLRVKEAYLQGIQAPWEEVDFKLGFLQLTWGASDVMSPVDSINPRPFSASLSEEALEDKIPIPALDAEWYFSDFWSLEFLYQVDFIPNFVPASVEEQLFAGGLLSQFSGLNPEALTLSIEKEYPEVGFTSPIWAIRARGMVSDIDVAFSFYHGYFLSGYPRSTDIVISADSSSTVQSVWGFPERSILGLEFQGELFALEGSTFRGDLALVFPEKWEHQIAVHYPDGSVETFTDTTFTSPYLKASLGVDYTTESDWYFSINYLLGNPFEEGKDVSSYLYFHTDYTTEDGKWKPMLTSVLSLQDGSMVNMLGATYKPRDNWEVSFSFSLSSGASNSKLGSLSDGVFLSVDYSF</sequence>
<evidence type="ECO:0000313" key="3">
    <source>
        <dbReference type="Proteomes" id="UP001461341"/>
    </source>
</evidence>
<keyword evidence="1" id="KW-0732">Signal</keyword>
<feature type="signal peptide" evidence="1">
    <location>
        <begin position="1"/>
        <end position="23"/>
    </location>
</feature>
<protein>
    <recommendedName>
        <fullName evidence="4">Alginate export domain-containing protein</fullName>
    </recommendedName>
</protein>
<evidence type="ECO:0008006" key="4">
    <source>
        <dbReference type="Google" id="ProtNLM"/>
    </source>
</evidence>
<proteinExistence type="predicted"/>
<name>A0ABZ2YC89_9BACT</name>
<keyword evidence="3" id="KW-1185">Reference proteome</keyword>
<dbReference type="Pfam" id="PF06980">
    <property type="entry name" value="DUF1302"/>
    <property type="match status" value="1"/>
</dbReference>
<reference evidence="2 3" key="1">
    <citation type="submission" date="2023-03" db="EMBL/GenBank/DDBJ databases">
        <title>Novel Species.</title>
        <authorList>
            <person name="Ma S."/>
        </authorList>
    </citation>
    <scope>NUCLEOTIDE SEQUENCE [LARGE SCALE GENOMIC DNA]</scope>
    <source>
        <strain evidence="2 3">B11</strain>
    </source>
</reference>
<dbReference type="RefSeq" id="WP_369018784.1">
    <property type="nucleotide sequence ID" value="NZ_CP121689.1"/>
</dbReference>
<evidence type="ECO:0000256" key="1">
    <source>
        <dbReference type="SAM" id="SignalP"/>
    </source>
</evidence>
<feature type="chain" id="PRO_5045860549" description="Alginate export domain-containing protein" evidence="1">
    <location>
        <begin position="24"/>
        <end position="430"/>
    </location>
</feature>
<evidence type="ECO:0000313" key="2">
    <source>
        <dbReference type="EMBL" id="WZL76620.1"/>
    </source>
</evidence>
<organism evidence="2 3">
    <name type="scientific">Thermatribacter velox</name>
    <dbReference type="NCBI Taxonomy" id="3039681"/>
    <lineage>
        <taxon>Bacteria</taxon>
        <taxon>Pseudomonadati</taxon>
        <taxon>Atribacterota</taxon>
        <taxon>Atribacteria</taxon>
        <taxon>Atribacterales</taxon>
        <taxon>Thermatribacteraceae</taxon>
        <taxon>Thermatribacter</taxon>
    </lineage>
</organism>
<dbReference type="InterPro" id="IPR010727">
    <property type="entry name" value="DUF1302"/>
</dbReference>